<keyword evidence="1" id="KW-0175">Coiled coil</keyword>
<evidence type="ECO:0000313" key="3">
    <source>
        <dbReference type="EMBL" id="KAF0321016.1"/>
    </source>
</evidence>
<dbReference type="EMBL" id="WOWK01000076">
    <property type="protein sequence ID" value="KAF0321016.1"/>
    <property type="molecule type" value="Genomic_DNA"/>
</dbReference>
<dbReference type="AlphaFoldDB" id="A0A8H3W2A8"/>
<sequence length="390" mass="42591">MASSPFLSARGSPDIIEDPRVTLRRKPEIDSKLRRIAQALDTNEASATTVRQIWDQLHDSWWKEASNINRHGFHQGRRYHILDFPSFITEAIPHERLDILLRLVFTADFNIAKAKPEGANRLKNAALALELTDPIFLFLWLGPAICAATNSLKAISSLKKSRSHEPVDAAAITDAIRQQMVGRHMLSASPEDVAPLPTVADVTNAVDQLRKAAPAKPVKPAARASVAGKKRKADDDEDDDSAASVRRQSKRQRVFSEELSELARTAYDEEIADKEPSFLASFMASGLGSDLGNGGNSSEIPPISGDDEETSLANDGNLQQQLNLCAMLVSAPLLTAESGLPLSIRLILENAKNAARAALLLARDENVVEELEERLNSRQSLSVEPEADDA</sequence>
<accession>A0A8H3W2A8</accession>
<protein>
    <submittedName>
        <fullName evidence="3">Uncharacterized protein</fullName>
    </submittedName>
</protein>
<dbReference type="OrthoDB" id="10364978at2759"/>
<feature type="compositionally biased region" description="Low complexity" evidence="2">
    <location>
        <begin position="211"/>
        <end position="227"/>
    </location>
</feature>
<evidence type="ECO:0000256" key="1">
    <source>
        <dbReference type="SAM" id="Coils"/>
    </source>
</evidence>
<evidence type="ECO:0000256" key="2">
    <source>
        <dbReference type="SAM" id="MobiDB-lite"/>
    </source>
</evidence>
<feature type="region of interest" description="Disordered" evidence="2">
    <location>
        <begin position="290"/>
        <end position="313"/>
    </location>
</feature>
<reference evidence="3 4" key="1">
    <citation type="submission" date="2019-12" db="EMBL/GenBank/DDBJ databases">
        <title>A genome sequence resource for the geographically widespread anthracnose pathogen Colletotrichum asianum.</title>
        <authorList>
            <person name="Meng Y."/>
        </authorList>
    </citation>
    <scope>NUCLEOTIDE SEQUENCE [LARGE SCALE GENOMIC DNA]</scope>
    <source>
        <strain evidence="3 4">ICMP 18580</strain>
    </source>
</reference>
<gene>
    <name evidence="3" type="ORF">GQ607_011774</name>
</gene>
<comment type="caution">
    <text evidence="3">The sequence shown here is derived from an EMBL/GenBank/DDBJ whole genome shotgun (WGS) entry which is preliminary data.</text>
</comment>
<proteinExistence type="predicted"/>
<dbReference type="Proteomes" id="UP000434172">
    <property type="component" value="Unassembled WGS sequence"/>
</dbReference>
<feature type="coiled-coil region" evidence="1">
    <location>
        <begin position="354"/>
        <end position="381"/>
    </location>
</feature>
<name>A0A8H3W2A8_9PEZI</name>
<keyword evidence="4" id="KW-1185">Reference proteome</keyword>
<organism evidence="3 4">
    <name type="scientific">Colletotrichum asianum</name>
    <dbReference type="NCBI Taxonomy" id="702518"/>
    <lineage>
        <taxon>Eukaryota</taxon>
        <taxon>Fungi</taxon>
        <taxon>Dikarya</taxon>
        <taxon>Ascomycota</taxon>
        <taxon>Pezizomycotina</taxon>
        <taxon>Sordariomycetes</taxon>
        <taxon>Hypocreomycetidae</taxon>
        <taxon>Glomerellales</taxon>
        <taxon>Glomerellaceae</taxon>
        <taxon>Colletotrichum</taxon>
        <taxon>Colletotrichum gloeosporioides species complex</taxon>
    </lineage>
</organism>
<feature type="region of interest" description="Disordered" evidence="2">
    <location>
        <begin position="211"/>
        <end position="255"/>
    </location>
</feature>
<evidence type="ECO:0000313" key="4">
    <source>
        <dbReference type="Proteomes" id="UP000434172"/>
    </source>
</evidence>